<dbReference type="GO" id="GO:0000922">
    <property type="term" value="C:spindle pole"/>
    <property type="evidence" value="ECO:0007669"/>
    <property type="project" value="InterPro"/>
</dbReference>
<dbReference type="InterPro" id="IPR041470">
    <property type="entry name" value="GCP_N"/>
</dbReference>
<dbReference type="GO" id="GO:0043015">
    <property type="term" value="F:gamma-tubulin binding"/>
    <property type="evidence" value="ECO:0007669"/>
    <property type="project" value="InterPro"/>
</dbReference>
<name>A0A2K3NJT1_TRIPR</name>
<dbReference type="Pfam" id="PF17681">
    <property type="entry name" value="GCP_N_terminal"/>
    <property type="match status" value="1"/>
</dbReference>
<dbReference type="PANTHER" id="PTHR19302:SF27">
    <property type="entry name" value="GAMMA-TUBULIN COMPLEX COMPONENT 4"/>
    <property type="match status" value="1"/>
</dbReference>
<dbReference type="GO" id="GO:0000278">
    <property type="term" value="P:mitotic cell cycle"/>
    <property type="evidence" value="ECO:0007669"/>
    <property type="project" value="TreeGrafter"/>
</dbReference>
<keyword evidence="2 5" id="KW-0963">Cytoplasm</keyword>
<comment type="function">
    <text evidence="5">Component of the gamma-tubulin ring complex (gTuRC) which mediates microtubule nucleation.</text>
</comment>
<dbReference type="GO" id="GO:0051321">
    <property type="term" value="P:meiotic cell cycle"/>
    <property type="evidence" value="ECO:0007669"/>
    <property type="project" value="TreeGrafter"/>
</dbReference>
<dbReference type="Proteomes" id="UP000236291">
    <property type="component" value="Unassembled WGS sequence"/>
</dbReference>
<dbReference type="GO" id="GO:0007020">
    <property type="term" value="P:microtubule nucleation"/>
    <property type="evidence" value="ECO:0007669"/>
    <property type="project" value="InterPro"/>
</dbReference>
<comment type="similarity">
    <text evidence="5">Belongs to the TUBGCP family.</text>
</comment>
<proteinExistence type="inferred from homology"/>
<evidence type="ECO:0000256" key="2">
    <source>
        <dbReference type="ARBA" id="ARBA00022490"/>
    </source>
</evidence>
<evidence type="ECO:0000256" key="3">
    <source>
        <dbReference type="ARBA" id="ARBA00022701"/>
    </source>
</evidence>
<dbReference type="EMBL" id="ASHM01022443">
    <property type="protein sequence ID" value="PNY03287.1"/>
    <property type="molecule type" value="Genomic_DNA"/>
</dbReference>
<evidence type="ECO:0000256" key="4">
    <source>
        <dbReference type="ARBA" id="ARBA00023212"/>
    </source>
</evidence>
<dbReference type="InterPro" id="IPR007259">
    <property type="entry name" value="GCP"/>
</dbReference>
<protein>
    <recommendedName>
        <fullName evidence="5">Gamma-tubulin complex component</fullName>
    </recommendedName>
</protein>
<evidence type="ECO:0000256" key="5">
    <source>
        <dbReference type="RuleBase" id="RU363050"/>
    </source>
</evidence>
<dbReference type="GO" id="GO:0005874">
    <property type="term" value="C:microtubule"/>
    <property type="evidence" value="ECO:0007669"/>
    <property type="project" value="UniProtKB-KW"/>
</dbReference>
<feature type="domain" description="Gamma tubulin complex component protein N-terminal" evidence="6">
    <location>
        <begin position="2"/>
        <end position="185"/>
    </location>
</feature>
<organism evidence="7 8">
    <name type="scientific">Trifolium pratense</name>
    <name type="common">Red clover</name>
    <dbReference type="NCBI Taxonomy" id="57577"/>
    <lineage>
        <taxon>Eukaryota</taxon>
        <taxon>Viridiplantae</taxon>
        <taxon>Streptophyta</taxon>
        <taxon>Embryophyta</taxon>
        <taxon>Tracheophyta</taxon>
        <taxon>Spermatophyta</taxon>
        <taxon>Magnoliopsida</taxon>
        <taxon>eudicotyledons</taxon>
        <taxon>Gunneridae</taxon>
        <taxon>Pentapetalae</taxon>
        <taxon>rosids</taxon>
        <taxon>fabids</taxon>
        <taxon>Fabales</taxon>
        <taxon>Fabaceae</taxon>
        <taxon>Papilionoideae</taxon>
        <taxon>50 kb inversion clade</taxon>
        <taxon>NPAAA clade</taxon>
        <taxon>Hologalegina</taxon>
        <taxon>IRL clade</taxon>
        <taxon>Trifolieae</taxon>
        <taxon>Trifolium</taxon>
    </lineage>
</organism>
<dbReference type="AlphaFoldDB" id="A0A2K3NJT1"/>
<dbReference type="PANTHER" id="PTHR19302">
    <property type="entry name" value="GAMMA TUBULIN COMPLEX PROTEIN"/>
    <property type="match status" value="1"/>
</dbReference>
<keyword evidence="3 5" id="KW-0493">Microtubule</keyword>
<evidence type="ECO:0000313" key="7">
    <source>
        <dbReference type="EMBL" id="PNY03287.1"/>
    </source>
</evidence>
<dbReference type="GO" id="GO:0051011">
    <property type="term" value="F:microtubule minus-end binding"/>
    <property type="evidence" value="ECO:0007669"/>
    <property type="project" value="TreeGrafter"/>
</dbReference>
<gene>
    <name evidence="7" type="ORF">L195_g026613</name>
</gene>
<evidence type="ECO:0000256" key="1">
    <source>
        <dbReference type="ARBA" id="ARBA00004267"/>
    </source>
</evidence>
<comment type="subcellular location">
    <subcellularLocation>
        <location evidence="1 5">Cytoplasm</location>
        <location evidence="1 5">Cytoskeleton</location>
        <location evidence="1 5">Microtubule organizing center</location>
    </subcellularLocation>
</comment>
<evidence type="ECO:0000259" key="6">
    <source>
        <dbReference type="Pfam" id="PF17681"/>
    </source>
</evidence>
<reference evidence="7 8" key="1">
    <citation type="journal article" date="2014" name="Am. J. Bot.">
        <title>Genome assembly and annotation for red clover (Trifolium pratense; Fabaceae).</title>
        <authorList>
            <person name="Istvanek J."/>
            <person name="Jaros M."/>
            <person name="Krenek A."/>
            <person name="Repkova J."/>
        </authorList>
    </citation>
    <scope>NUCLEOTIDE SEQUENCE [LARGE SCALE GENOMIC DNA]</scope>
    <source>
        <strain evidence="8">cv. Tatra</strain>
        <tissue evidence="7">Young leaves</tissue>
    </source>
</reference>
<accession>A0A2K3NJT1</accession>
<evidence type="ECO:0000313" key="8">
    <source>
        <dbReference type="Proteomes" id="UP000236291"/>
    </source>
</evidence>
<dbReference type="GO" id="GO:0051225">
    <property type="term" value="P:spindle assembly"/>
    <property type="evidence" value="ECO:0007669"/>
    <property type="project" value="TreeGrafter"/>
</dbReference>
<sequence length="324" mass="37066">MLHELLLALLGYTGDLIIDRRHNLSADTPISDQCTFKLAPDISFIDPSDRELIERIITLGFYYRELERFSAKSRNLNWIRSENVNPLENKENPSVYRRALANGIVEILSIYTSSILHIEQLLLAETMPLLATVTQGLNKFFTLLPPLYELILEIERGDIRGGQLLNLLHKKCHCGVPELQTCIQRQDRNVESNSSHPEISEKMSRLSIADASLTDWHMGFHISLDMLPEYIPMRVAESILFAGKAVRVLRNPSPSFLSRDDVYPQVEDLLPQSEADKIENMLLDLKVPCPSNLLSHLNFIKDHSNVLWTLFRLLQPVISGRFLR</sequence>
<dbReference type="STRING" id="57577.A0A2K3NJT1"/>
<keyword evidence="4 5" id="KW-0206">Cytoskeleton</keyword>
<comment type="caution">
    <text evidence="7">The sequence shown here is derived from an EMBL/GenBank/DDBJ whole genome shotgun (WGS) entry which is preliminary data.</text>
</comment>
<reference evidence="7 8" key="2">
    <citation type="journal article" date="2017" name="Front. Plant Sci.">
        <title>Gene Classification and Mining of Molecular Markers Useful in Red Clover (Trifolium pratense) Breeding.</title>
        <authorList>
            <person name="Istvanek J."/>
            <person name="Dluhosova J."/>
            <person name="Dluhos P."/>
            <person name="Patkova L."/>
            <person name="Nedelnik J."/>
            <person name="Repkova J."/>
        </authorList>
    </citation>
    <scope>NUCLEOTIDE SEQUENCE [LARGE SCALE GENOMIC DNA]</scope>
    <source>
        <strain evidence="8">cv. Tatra</strain>
        <tissue evidence="7">Young leaves</tissue>
    </source>
</reference>
<dbReference type="GO" id="GO:0000930">
    <property type="term" value="C:gamma-tubulin complex"/>
    <property type="evidence" value="ECO:0007669"/>
    <property type="project" value="TreeGrafter"/>
</dbReference>
<dbReference type="GO" id="GO:0031122">
    <property type="term" value="P:cytoplasmic microtubule organization"/>
    <property type="evidence" value="ECO:0007669"/>
    <property type="project" value="TreeGrafter"/>
</dbReference>